<name>D2RT14_HALTV</name>
<dbReference type="eggNOG" id="arCOG02148">
    <property type="taxonomic scope" value="Archaea"/>
</dbReference>
<dbReference type="SUPFAM" id="SSF69118">
    <property type="entry name" value="AhpD-like"/>
    <property type="match status" value="1"/>
</dbReference>
<dbReference type="PANTHER" id="PTHR33930">
    <property type="entry name" value="ALKYL HYDROPEROXIDE REDUCTASE AHPD"/>
    <property type="match status" value="1"/>
</dbReference>
<reference evidence="2 3" key="1">
    <citation type="journal article" date="2010" name="Stand. Genomic Sci.">
        <title>Complete genome sequence of Haloterrigena turkmenica type strain (4k).</title>
        <authorList>
            <person name="Saunders E."/>
            <person name="Tindall B.J."/>
            <person name="Fahnrich R."/>
            <person name="Lapidus A."/>
            <person name="Copeland A."/>
            <person name="Del Rio T.G."/>
            <person name="Lucas S."/>
            <person name="Chen F."/>
            <person name="Tice H."/>
            <person name="Cheng J.F."/>
            <person name="Han C."/>
            <person name="Detter J.C."/>
            <person name="Bruce D."/>
            <person name="Goodwin L."/>
            <person name="Chain P."/>
            <person name="Pitluck S."/>
            <person name="Pati A."/>
            <person name="Ivanova N."/>
            <person name="Mavromatis K."/>
            <person name="Chen A."/>
            <person name="Palaniappan K."/>
            <person name="Land M."/>
            <person name="Hauser L."/>
            <person name="Chang Y.J."/>
            <person name="Jeffries C.D."/>
            <person name="Brettin T."/>
            <person name="Rohde M."/>
            <person name="Goker M."/>
            <person name="Bristow J."/>
            <person name="Eisen J.A."/>
            <person name="Markowitz V."/>
            <person name="Hugenholtz P."/>
            <person name="Klenk H.P."/>
            <person name="Kyrpides N.C."/>
        </authorList>
    </citation>
    <scope>NUCLEOTIDE SEQUENCE [LARGE SCALE GENOMIC DNA]</scope>
    <source>
        <strain evidence="3">ATCC 51198 / DSM 5511 / JCM 9101 / NCIMB 13204 / VKM B-1734 / 4k</strain>
    </source>
</reference>
<feature type="domain" description="Carboxymuconolactone decarboxylase-like" evidence="1">
    <location>
        <begin position="37"/>
        <end position="115"/>
    </location>
</feature>
<dbReference type="InterPro" id="IPR003779">
    <property type="entry name" value="CMD-like"/>
</dbReference>
<dbReference type="KEGG" id="htu:Htur_2010"/>
<proteinExistence type="predicted"/>
<dbReference type="Proteomes" id="UP000001903">
    <property type="component" value="Chromosome"/>
</dbReference>
<evidence type="ECO:0000313" key="3">
    <source>
        <dbReference type="Proteomes" id="UP000001903"/>
    </source>
</evidence>
<dbReference type="PANTHER" id="PTHR33930:SF2">
    <property type="entry name" value="BLR3452 PROTEIN"/>
    <property type="match status" value="1"/>
</dbReference>
<gene>
    <name evidence="2" type="ordered locus">Htur_2010</name>
</gene>
<evidence type="ECO:0000313" key="2">
    <source>
        <dbReference type="EMBL" id="ADB60894.1"/>
    </source>
</evidence>
<keyword evidence="3" id="KW-1185">Reference proteome</keyword>
<dbReference type="AlphaFoldDB" id="D2RT14"/>
<sequence>MREIHRREKMVTTETRAEIEEYLGRVPSWIDALPEPAADHSWGIVRDLELEETELEGREKALVALGAASAMQCPYCVHFHREEAKLEEVTDEELSEAIGVASSVRYFSTVLHGAEIDHETFVSETKEIVDHVRDQQAAAPSDD</sequence>
<protein>
    <submittedName>
        <fullName evidence="2">Alkylhydroperoxidase like protein, AhpD family</fullName>
    </submittedName>
</protein>
<dbReference type="InterPro" id="IPR029032">
    <property type="entry name" value="AhpD-like"/>
</dbReference>
<accession>D2RT14</accession>
<dbReference type="Gene3D" id="1.20.1290.10">
    <property type="entry name" value="AhpD-like"/>
    <property type="match status" value="1"/>
</dbReference>
<evidence type="ECO:0000259" key="1">
    <source>
        <dbReference type="Pfam" id="PF02627"/>
    </source>
</evidence>
<dbReference type="EMBL" id="CP001860">
    <property type="protein sequence ID" value="ADB60894.1"/>
    <property type="molecule type" value="Genomic_DNA"/>
</dbReference>
<dbReference type="NCBIfam" id="TIGR00778">
    <property type="entry name" value="ahpD_dom"/>
    <property type="match status" value="1"/>
</dbReference>
<dbReference type="Pfam" id="PF02627">
    <property type="entry name" value="CMD"/>
    <property type="match status" value="1"/>
</dbReference>
<dbReference type="InterPro" id="IPR004675">
    <property type="entry name" value="AhpD_core"/>
</dbReference>
<dbReference type="HOGENOM" id="CLU_126621_0_0_2"/>
<dbReference type="STRING" id="543526.Htur_2010"/>
<organism evidence="2 3">
    <name type="scientific">Haloterrigena turkmenica (strain ATCC 51198 / DSM 5511 / JCM 9101 / NCIMB 13204 / VKM B-1734 / 4k)</name>
    <name type="common">Halococcus turkmenicus</name>
    <dbReference type="NCBI Taxonomy" id="543526"/>
    <lineage>
        <taxon>Archaea</taxon>
        <taxon>Methanobacteriati</taxon>
        <taxon>Methanobacteriota</taxon>
        <taxon>Stenosarchaea group</taxon>
        <taxon>Halobacteria</taxon>
        <taxon>Halobacteriales</taxon>
        <taxon>Natrialbaceae</taxon>
        <taxon>Haloterrigena</taxon>
    </lineage>
</organism>
<dbReference type="GO" id="GO:0051920">
    <property type="term" value="F:peroxiredoxin activity"/>
    <property type="evidence" value="ECO:0007669"/>
    <property type="project" value="InterPro"/>
</dbReference>